<feature type="domain" description="Glycosyltransferase RgtA/B/C/D-like" evidence="9">
    <location>
        <begin position="80"/>
        <end position="223"/>
    </location>
</feature>
<evidence type="ECO:0000313" key="11">
    <source>
        <dbReference type="Proteomes" id="UP000287447"/>
    </source>
</evidence>
<keyword evidence="6 8" id="KW-1133">Transmembrane helix</keyword>
<dbReference type="EMBL" id="SADE01000002">
    <property type="protein sequence ID" value="RVU36742.1"/>
    <property type="molecule type" value="Genomic_DNA"/>
</dbReference>
<dbReference type="RefSeq" id="WP_127766218.1">
    <property type="nucleotide sequence ID" value="NZ_SADE01000002.1"/>
</dbReference>
<feature type="transmembrane region" description="Helical" evidence="8">
    <location>
        <begin position="406"/>
        <end position="426"/>
    </location>
</feature>
<name>A0A437QQF2_9PROT</name>
<comment type="subcellular location">
    <subcellularLocation>
        <location evidence="1">Cell membrane</location>
        <topology evidence="1">Multi-pass membrane protein</topology>
    </subcellularLocation>
</comment>
<dbReference type="GO" id="GO:0005886">
    <property type="term" value="C:plasma membrane"/>
    <property type="evidence" value="ECO:0007669"/>
    <property type="project" value="UniProtKB-SubCell"/>
</dbReference>
<proteinExistence type="predicted"/>
<evidence type="ECO:0000256" key="6">
    <source>
        <dbReference type="ARBA" id="ARBA00022989"/>
    </source>
</evidence>
<protein>
    <recommendedName>
        <fullName evidence="9">Glycosyltransferase RgtA/B/C/D-like domain-containing protein</fullName>
    </recommendedName>
</protein>
<keyword evidence="2" id="KW-1003">Cell membrane</keyword>
<reference evidence="11" key="1">
    <citation type="submission" date="2019-01" db="EMBL/GenBank/DDBJ databases">
        <title>Gri0909 isolated from a small marine red alga.</title>
        <authorList>
            <person name="Kim J."/>
            <person name="Jeong S.E."/>
            <person name="Jeon C.O."/>
        </authorList>
    </citation>
    <scope>NUCLEOTIDE SEQUENCE [LARGE SCALE GENOMIC DNA]</scope>
    <source>
        <strain evidence="11">Gri0909</strain>
    </source>
</reference>
<organism evidence="10 11">
    <name type="scientific">Hwanghaeella grinnelliae</name>
    <dbReference type="NCBI Taxonomy" id="2500179"/>
    <lineage>
        <taxon>Bacteria</taxon>
        <taxon>Pseudomonadati</taxon>
        <taxon>Pseudomonadota</taxon>
        <taxon>Alphaproteobacteria</taxon>
        <taxon>Rhodospirillales</taxon>
        <taxon>Rhodospirillaceae</taxon>
        <taxon>Hwanghaeella</taxon>
    </lineage>
</organism>
<dbReference type="GO" id="GO:0016763">
    <property type="term" value="F:pentosyltransferase activity"/>
    <property type="evidence" value="ECO:0007669"/>
    <property type="project" value="TreeGrafter"/>
</dbReference>
<dbReference type="GO" id="GO:0009103">
    <property type="term" value="P:lipopolysaccharide biosynthetic process"/>
    <property type="evidence" value="ECO:0007669"/>
    <property type="project" value="UniProtKB-ARBA"/>
</dbReference>
<gene>
    <name evidence="10" type="ORF">EOI86_16385</name>
</gene>
<feature type="transmembrane region" description="Helical" evidence="8">
    <location>
        <begin position="16"/>
        <end position="37"/>
    </location>
</feature>
<evidence type="ECO:0000256" key="4">
    <source>
        <dbReference type="ARBA" id="ARBA00022679"/>
    </source>
</evidence>
<sequence>MNSVLKQLDGLTERQALLLVTGLALVLRLINVVLMSARPDLTFLEDAKIYWATASNIADLGGFYRTIIDGTLIPETERMPLYPYMILGIRAVFGDVPTAVLLSQAVLDTATCAIMFKMGVTYSRRAGVFAGLAAALCPGMIIFSGLLLTETVFLFFLTLAVYLGLKHLRTFHFRDALFAGLCFGLALATRSVLYPLLFCIPVCFVLIAAFQSKWREGVLGGLAFLVAGSLCIAPLLVRNATVYDSYSLTAQTGQHMLYWVAPVVIAKAEGTPRERAIADLRAIYEQNYSERTVDGIEQKFEISANKTELAFAEMSKTGVGTIVQAWLEGAIVNLSAPSIMVDPRVRELVSGSFYDQAGGTKEKILSFLGHQKNLLYFALVAASALTLLLVNLLGAYGLITLFKRDAVTAGLLTALILYFLLVTGPVMSPKYRLPVDPLLLLLFAVGLDRILSVTRFFRPAGDPN</sequence>
<dbReference type="PANTHER" id="PTHR33908:SF11">
    <property type="entry name" value="MEMBRANE PROTEIN"/>
    <property type="match status" value="1"/>
</dbReference>
<evidence type="ECO:0000256" key="5">
    <source>
        <dbReference type="ARBA" id="ARBA00022692"/>
    </source>
</evidence>
<feature type="transmembrane region" description="Helical" evidence="8">
    <location>
        <begin position="177"/>
        <end position="210"/>
    </location>
</feature>
<feature type="transmembrane region" description="Helical" evidence="8">
    <location>
        <begin position="374"/>
        <end position="399"/>
    </location>
</feature>
<evidence type="ECO:0000256" key="2">
    <source>
        <dbReference type="ARBA" id="ARBA00022475"/>
    </source>
</evidence>
<dbReference type="AlphaFoldDB" id="A0A437QQF2"/>
<evidence type="ECO:0000256" key="7">
    <source>
        <dbReference type="ARBA" id="ARBA00023136"/>
    </source>
</evidence>
<evidence type="ECO:0000259" key="9">
    <source>
        <dbReference type="Pfam" id="PF13231"/>
    </source>
</evidence>
<keyword evidence="5 8" id="KW-0812">Transmembrane</keyword>
<evidence type="ECO:0000256" key="3">
    <source>
        <dbReference type="ARBA" id="ARBA00022676"/>
    </source>
</evidence>
<dbReference type="OrthoDB" id="7334337at2"/>
<feature type="transmembrane region" description="Helical" evidence="8">
    <location>
        <begin position="128"/>
        <end position="157"/>
    </location>
</feature>
<dbReference type="InterPro" id="IPR038731">
    <property type="entry name" value="RgtA/B/C-like"/>
</dbReference>
<dbReference type="PANTHER" id="PTHR33908">
    <property type="entry name" value="MANNOSYLTRANSFERASE YKCB-RELATED"/>
    <property type="match status" value="1"/>
</dbReference>
<dbReference type="Proteomes" id="UP000287447">
    <property type="component" value="Unassembled WGS sequence"/>
</dbReference>
<evidence type="ECO:0000313" key="10">
    <source>
        <dbReference type="EMBL" id="RVU36742.1"/>
    </source>
</evidence>
<dbReference type="Pfam" id="PF13231">
    <property type="entry name" value="PMT_2"/>
    <property type="match status" value="1"/>
</dbReference>
<accession>A0A437QQF2</accession>
<comment type="caution">
    <text evidence="10">The sequence shown here is derived from an EMBL/GenBank/DDBJ whole genome shotgun (WGS) entry which is preliminary data.</text>
</comment>
<evidence type="ECO:0000256" key="8">
    <source>
        <dbReference type="SAM" id="Phobius"/>
    </source>
</evidence>
<keyword evidence="11" id="KW-1185">Reference proteome</keyword>
<keyword evidence="3" id="KW-0328">Glycosyltransferase</keyword>
<keyword evidence="4" id="KW-0808">Transferase</keyword>
<dbReference type="InterPro" id="IPR050297">
    <property type="entry name" value="LipidA_mod_glycosyltrf_83"/>
</dbReference>
<keyword evidence="7 8" id="KW-0472">Membrane</keyword>
<feature type="transmembrane region" description="Helical" evidence="8">
    <location>
        <begin position="217"/>
        <end position="237"/>
    </location>
</feature>
<evidence type="ECO:0000256" key="1">
    <source>
        <dbReference type="ARBA" id="ARBA00004651"/>
    </source>
</evidence>